<reference evidence="1" key="1">
    <citation type="submission" date="2022-12" db="EMBL/GenBank/DDBJ databases">
        <authorList>
            <person name="Alioto T."/>
            <person name="Alioto T."/>
            <person name="Gomez Garrido J."/>
        </authorList>
    </citation>
    <scope>NUCLEOTIDE SEQUENCE</scope>
</reference>
<keyword evidence="2" id="KW-1185">Reference proteome</keyword>
<dbReference type="Proteomes" id="UP001178461">
    <property type="component" value="Chromosome 14"/>
</dbReference>
<name>A0AA35LC14_9SAUR</name>
<protein>
    <submittedName>
        <fullName evidence="1">Uncharacterized protein</fullName>
    </submittedName>
</protein>
<accession>A0AA35LC14</accession>
<sequence length="50" mass="5558">MLFGFCSNIFKGNIPLSQSLAFSSLLENGSLTTNQEANRPFTNQLKHDEP</sequence>
<gene>
    <name evidence="1" type="ORF">PODLI_1B032089</name>
</gene>
<dbReference type="AlphaFoldDB" id="A0AA35LC14"/>
<dbReference type="EMBL" id="OX395139">
    <property type="protein sequence ID" value="CAI5793033.1"/>
    <property type="molecule type" value="Genomic_DNA"/>
</dbReference>
<organism evidence="1 2">
    <name type="scientific">Podarcis lilfordi</name>
    <name type="common">Lilford's wall lizard</name>
    <dbReference type="NCBI Taxonomy" id="74358"/>
    <lineage>
        <taxon>Eukaryota</taxon>
        <taxon>Metazoa</taxon>
        <taxon>Chordata</taxon>
        <taxon>Craniata</taxon>
        <taxon>Vertebrata</taxon>
        <taxon>Euteleostomi</taxon>
        <taxon>Lepidosauria</taxon>
        <taxon>Squamata</taxon>
        <taxon>Bifurcata</taxon>
        <taxon>Unidentata</taxon>
        <taxon>Episquamata</taxon>
        <taxon>Laterata</taxon>
        <taxon>Lacertibaenia</taxon>
        <taxon>Lacertidae</taxon>
        <taxon>Podarcis</taxon>
    </lineage>
</organism>
<evidence type="ECO:0000313" key="2">
    <source>
        <dbReference type="Proteomes" id="UP001178461"/>
    </source>
</evidence>
<proteinExistence type="predicted"/>
<evidence type="ECO:0000313" key="1">
    <source>
        <dbReference type="EMBL" id="CAI5793033.1"/>
    </source>
</evidence>